<accession>A0A6G9YIE1</accession>
<feature type="signal peptide" evidence="1">
    <location>
        <begin position="1"/>
        <end position="28"/>
    </location>
</feature>
<gene>
    <name evidence="2" type="ORF">F5544_25380</name>
</gene>
<dbReference type="EMBL" id="CP046172">
    <property type="protein sequence ID" value="QIS12930.1"/>
    <property type="molecule type" value="Genomic_DNA"/>
</dbReference>
<dbReference type="AlphaFoldDB" id="A0A6G9YIE1"/>
<dbReference type="RefSeq" id="WP_167475539.1">
    <property type="nucleotide sequence ID" value="NZ_CP046172.1"/>
</dbReference>
<feature type="chain" id="PRO_5039435126" evidence="1">
    <location>
        <begin position="29"/>
        <end position="87"/>
    </location>
</feature>
<dbReference type="KEGG" id="nah:F5544_25380"/>
<organism evidence="2 3">
    <name type="scientific">Nocardia arthritidis</name>
    <dbReference type="NCBI Taxonomy" id="228602"/>
    <lineage>
        <taxon>Bacteria</taxon>
        <taxon>Bacillati</taxon>
        <taxon>Actinomycetota</taxon>
        <taxon>Actinomycetes</taxon>
        <taxon>Mycobacteriales</taxon>
        <taxon>Nocardiaceae</taxon>
        <taxon>Nocardia</taxon>
    </lineage>
</organism>
<dbReference type="Proteomes" id="UP000503540">
    <property type="component" value="Chromosome"/>
</dbReference>
<reference evidence="2 3" key="1">
    <citation type="journal article" date="2019" name="ACS Chem. Biol.">
        <title>Identification and Mobilization of a Cryptic Antibiotic Biosynthesis Gene Locus from a Human-Pathogenic Nocardia Isolate.</title>
        <authorList>
            <person name="Herisse M."/>
            <person name="Ishida K."/>
            <person name="Porter J.L."/>
            <person name="Howden B."/>
            <person name="Hertweck C."/>
            <person name="Stinear T.P."/>
            <person name="Pidot S.J."/>
        </authorList>
    </citation>
    <scope>NUCLEOTIDE SEQUENCE [LARGE SCALE GENOMIC DNA]</scope>
    <source>
        <strain evidence="2 3">AUSMDU00012717</strain>
    </source>
</reference>
<keyword evidence="3" id="KW-1185">Reference proteome</keyword>
<sequence>MTNGARRGRAVRVAVVAAVIATPLLATAGVAAADPGPSGGAAQPTVRLVDYDDWYHWHCQVQHEWWRPHCHDHDWDRPDPPATGSAV</sequence>
<keyword evidence="1" id="KW-0732">Signal</keyword>
<evidence type="ECO:0000313" key="3">
    <source>
        <dbReference type="Proteomes" id="UP000503540"/>
    </source>
</evidence>
<proteinExistence type="predicted"/>
<protein>
    <submittedName>
        <fullName evidence="2">Uncharacterized protein</fullName>
    </submittedName>
</protein>
<evidence type="ECO:0000256" key="1">
    <source>
        <dbReference type="SAM" id="SignalP"/>
    </source>
</evidence>
<evidence type="ECO:0000313" key="2">
    <source>
        <dbReference type="EMBL" id="QIS12930.1"/>
    </source>
</evidence>
<name>A0A6G9YIE1_9NOCA</name>